<dbReference type="CDD" id="cd06583">
    <property type="entry name" value="PGRP"/>
    <property type="match status" value="1"/>
</dbReference>
<gene>
    <name evidence="7" type="ORF">SAMN02745132_03197</name>
</gene>
<evidence type="ECO:0000259" key="6">
    <source>
        <dbReference type="SMART" id="SM00644"/>
    </source>
</evidence>
<accession>A0A1T4V4V0</accession>
<dbReference type="InterPro" id="IPR036366">
    <property type="entry name" value="PGBDSf"/>
</dbReference>
<dbReference type="GO" id="GO:0071555">
    <property type="term" value="P:cell wall organization"/>
    <property type="evidence" value="ECO:0007669"/>
    <property type="project" value="UniProtKB-KW"/>
</dbReference>
<evidence type="ECO:0000313" key="8">
    <source>
        <dbReference type="Proteomes" id="UP000190162"/>
    </source>
</evidence>
<organism evidence="7 8">
    <name type="scientific">Enterovibrio nigricans DSM 22720</name>
    <dbReference type="NCBI Taxonomy" id="1121868"/>
    <lineage>
        <taxon>Bacteria</taxon>
        <taxon>Pseudomonadati</taxon>
        <taxon>Pseudomonadota</taxon>
        <taxon>Gammaproteobacteria</taxon>
        <taxon>Vibrionales</taxon>
        <taxon>Vibrionaceae</taxon>
        <taxon>Enterovibrio</taxon>
    </lineage>
</organism>
<evidence type="ECO:0000256" key="4">
    <source>
        <dbReference type="ARBA" id="ARBA00022801"/>
    </source>
</evidence>
<keyword evidence="4" id="KW-0378">Hydrolase</keyword>
<keyword evidence="5" id="KW-0961">Cell wall biogenesis/degradation</keyword>
<proteinExistence type="inferred from homology"/>
<dbReference type="RefSeq" id="WP_078753447.1">
    <property type="nucleotide sequence ID" value="NZ_FUXU01000047.1"/>
</dbReference>
<evidence type="ECO:0000313" key="7">
    <source>
        <dbReference type="EMBL" id="SKA59902.1"/>
    </source>
</evidence>
<dbReference type="Gene3D" id="1.10.101.10">
    <property type="entry name" value="PGBD-like superfamily/PGBD"/>
    <property type="match status" value="1"/>
</dbReference>
<name>A0A1T4V4V0_9GAMM</name>
<dbReference type="Gene3D" id="3.40.80.10">
    <property type="entry name" value="Peptidoglycan recognition protein-like"/>
    <property type="match status" value="1"/>
</dbReference>
<dbReference type="InterPro" id="IPR051206">
    <property type="entry name" value="NAMLAA_amidase_2"/>
</dbReference>
<dbReference type="GO" id="GO:0008745">
    <property type="term" value="F:N-acetylmuramoyl-L-alanine amidase activity"/>
    <property type="evidence" value="ECO:0007669"/>
    <property type="project" value="UniProtKB-EC"/>
</dbReference>
<dbReference type="SMART" id="SM00644">
    <property type="entry name" value="Ami_2"/>
    <property type="match status" value="1"/>
</dbReference>
<feature type="domain" description="N-acetylmuramoyl-L-alanine amidase" evidence="6">
    <location>
        <begin position="8"/>
        <end position="159"/>
    </location>
</feature>
<dbReference type="InterPro" id="IPR002502">
    <property type="entry name" value="Amidase_domain"/>
</dbReference>
<dbReference type="InterPro" id="IPR036505">
    <property type="entry name" value="Amidase/PGRP_sf"/>
</dbReference>
<evidence type="ECO:0000256" key="1">
    <source>
        <dbReference type="ARBA" id="ARBA00001561"/>
    </source>
</evidence>
<comment type="catalytic activity">
    <reaction evidence="1">
        <text>Hydrolyzes the link between N-acetylmuramoyl residues and L-amino acid residues in certain cell-wall glycopeptides.</text>
        <dbReference type="EC" id="3.5.1.28"/>
    </reaction>
</comment>
<dbReference type="Pfam" id="PF01510">
    <property type="entry name" value="Amidase_2"/>
    <property type="match status" value="1"/>
</dbReference>
<dbReference type="PANTHER" id="PTHR30417:SF12">
    <property type="entry name" value="N-ACETYLMURAMOYL-L-ALANINE AMIDASE"/>
    <property type="match status" value="1"/>
</dbReference>
<dbReference type="GO" id="GO:0019867">
    <property type="term" value="C:outer membrane"/>
    <property type="evidence" value="ECO:0007669"/>
    <property type="project" value="TreeGrafter"/>
</dbReference>
<dbReference type="InterPro" id="IPR036365">
    <property type="entry name" value="PGBD-like_sf"/>
</dbReference>
<reference evidence="8" key="1">
    <citation type="submission" date="2017-02" db="EMBL/GenBank/DDBJ databases">
        <authorList>
            <person name="Varghese N."/>
            <person name="Submissions S."/>
        </authorList>
    </citation>
    <scope>NUCLEOTIDE SEQUENCE [LARGE SCALE GENOMIC DNA]</scope>
    <source>
        <strain evidence="8">DSM 22720</strain>
    </source>
</reference>
<dbReference type="EMBL" id="FUXU01000047">
    <property type="protein sequence ID" value="SKA59902.1"/>
    <property type="molecule type" value="Genomic_DNA"/>
</dbReference>
<dbReference type="SUPFAM" id="SSF47090">
    <property type="entry name" value="PGBD-like"/>
    <property type="match status" value="1"/>
</dbReference>
<protein>
    <recommendedName>
        <fullName evidence="3">N-acetylmuramoyl-L-alanine amidase</fullName>
        <ecNumber evidence="3">3.5.1.28</ecNumber>
    </recommendedName>
</protein>
<keyword evidence="8" id="KW-1185">Reference proteome</keyword>
<dbReference type="PANTHER" id="PTHR30417">
    <property type="entry name" value="N-ACETYLMURAMOYL-L-ALANINE AMIDASE AMID"/>
    <property type="match status" value="1"/>
</dbReference>
<evidence type="ECO:0000256" key="3">
    <source>
        <dbReference type="ARBA" id="ARBA00011901"/>
    </source>
</evidence>
<dbReference type="EC" id="3.5.1.28" evidence="3"/>
<comment type="similarity">
    <text evidence="2">Belongs to the N-acetylmuramoyl-L-alanine amidase 2 family.</text>
</comment>
<dbReference type="SUPFAM" id="SSF55846">
    <property type="entry name" value="N-acetylmuramoyl-L-alanine amidase-like"/>
    <property type="match status" value="1"/>
</dbReference>
<evidence type="ECO:0000256" key="2">
    <source>
        <dbReference type="ARBA" id="ARBA00007553"/>
    </source>
</evidence>
<dbReference type="GO" id="GO:0009253">
    <property type="term" value="P:peptidoglycan catabolic process"/>
    <property type="evidence" value="ECO:0007669"/>
    <property type="project" value="InterPro"/>
</dbReference>
<dbReference type="FunFam" id="3.40.80.10:FF:000003">
    <property type="entry name" value="N-acetylmuramoyl-L-alanine amidase"/>
    <property type="match status" value="1"/>
</dbReference>
<dbReference type="Proteomes" id="UP000190162">
    <property type="component" value="Unassembled WGS sequence"/>
</dbReference>
<dbReference type="OrthoDB" id="9794842at2"/>
<sequence length="254" mass="28965">MYMIDNFSYRTSQEGYNSRIRFLVMHYTAVNFDISISALTGKSVSTHYLVPNPNDKTYVGAGFNDVRIFNLVDEQERAWHAGISSWSGRDNLNDTSIGIEIVNEASYSEGKFIFPAYDFSQIEAVKQLAVDILKRYPNISPRNVVGHSDISIGRKSDPGAVFPWYELYKSGVGAWFDDVTKNKYLEKFSSIPPPKDEVIQMLNKYGYSVSNANDKKGFSDLIRAFQLHFRQEKYDGTLDSETTARIYALVEKYC</sequence>
<evidence type="ECO:0000256" key="5">
    <source>
        <dbReference type="ARBA" id="ARBA00023316"/>
    </source>
</evidence>
<dbReference type="AlphaFoldDB" id="A0A1T4V4V0"/>
<dbReference type="GO" id="GO:0009254">
    <property type="term" value="P:peptidoglycan turnover"/>
    <property type="evidence" value="ECO:0007669"/>
    <property type="project" value="TreeGrafter"/>
</dbReference>